<dbReference type="InterPro" id="IPR029526">
    <property type="entry name" value="PGBD"/>
</dbReference>
<keyword evidence="4" id="KW-1185">Reference proteome</keyword>
<dbReference type="AlphaFoldDB" id="A0A226EIV5"/>
<dbReference type="Proteomes" id="UP000198287">
    <property type="component" value="Unassembled WGS sequence"/>
</dbReference>
<proteinExistence type="predicted"/>
<evidence type="ECO:0000256" key="1">
    <source>
        <dbReference type="SAM" id="Phobius"/>
    </source>
</evidence>
<keyword evidence="1" id="KW-0812">Transmembrane</keyword>
<reference evidence="3 4" key="1">
    <citation type="submission" date="2015-12" db="EMBL/GenBank/DDBJ databases">
        <title>The genome of Folsomia candida.</title>
        <authorList>
            <person name="Faddeeva A."/>
            <person name="Derks M.F."/>
            <person name="Anvar Y."/>
            <person name="Smit S."/>
            <person name="Van Straalen N."/>
            <person name="Roelofs D."/>
        </authorList>
    </citation>
    <scope>NUCLEOTIDE SEQUENCE [LARGE SCALE GENOMIC DNA]</scope>
    <source>
        <strain evidence="3 4">VU population</strain>
        <tissue evidence="3">Whole body</tissue>
    </source>
</reference>
<keyword evidence="1" id="KW-1133">Transmembrane helix</keyword>
<comment type="caution">
    <text evidence="3">The sequence shown here is derived from an EMBL/GenBank/DDBJ whole genome shotgun (WGS) entry which is preliminary data.</text>
</comment>
<evidence type="ECO:0000313" key="3">
    <source>
        <dbReference type="EMBL" id="OXA56944.1"/>
    </source>
</evidence>
<feature type="domain" description="PiggyBac transposable element-derived protein" evidence="2">
    <location>
        <begin position="117"/>
        <end position="280"/>
    </location>
</feature>
<dbReference type="PANTHER" id="PTHR46599:SF3">
    <property type="entry name" value="PIGGYBAC TRANSPOSABLE ELEMENT-DERIVED PROTEIN 4"/>
    <property type="match status" value="1"/>
</dbReference>
<feature type="domain" description="PiggyBac transposable element-derived protein" evidence="2">
    <location>
        <begin position="2"/>
        <end position="113"/>
    </location>
</feature>
<evidence type="ECO:0000259" key="2">
    <source>
        <dbReference type="Pfam" id="PF13843"/>
    </source>
</evidence>
<organism evidence="3 4">
    <name type="scientific">Folsomia candida</name>
    <name type="common">Springtail</name>
    <dbReference type="NCBI Taxonomy" id="158441"/>
    <lineage>
        <taxon>Eukaryota</taxon>
        <taxon>Metazoa</taxon>
        <taxon>Ecdysozoa</taxon>
        <taxon>Arthropoda</taxon>
        <taxon>Hexapoda</taxon>
        <taxon>Collembola</taxon>
        <taxon>Entomobryomorpha</taxon>
        <taxon>Isotomoidea</taxon>
        <taxon>Isotomidae</taxon>
        <taxon>Proisotominae</taxon>
        <taxon>Folsomia</taxon>
    </lineage>
</organism>
<dbReference type="PANTHER" id="PTHR46599">
    <property type="entry name" value="PIGGYBAC TRANSPOSABLE ELEMENT-DERIVED PROTEIN 4"/>
    <property type="match status" value="1"/>
</dbReference>
<keyword evidence="1" id="KW-0472">Membrane</keyword>
<accession>A0A226EIV5</accession>
<dbReference type="OrthoDB" id="6146839at2759"/>
<dbReference type="EMBL" id="LNIX01000003">
    <property type="protein sequence ID" value="OXA56944.1"/>
    <property type="molecule type" value="Genomic_DNA"/>
</dbReference>
<dbReference type="Pfam" id="PF13843">
    <property type="entry name" value="DDE_Tnp_1_7"/>
    <property type="match status" value="2"/>
</dbReference>
<evidence type="ECO:0000313" key="4">
    <source>
        <dbReference type="Proteomes" id="UP000198287"/>
    </source>
</evidence>
<feature type="transmembrane region" description="Helical" evidence="1">
    <location>
        <begin position="267"/>
        <end position="286"/>
    </location>
</feature>
<sequence length="339" mass="39882">MELFLKLFTNEIQHEVVTQTNAFADQTGDCCTRRWSSWQELNEQELLKFLAVRMLMGVNRLPEMKQYWSKDPLLQYPIISKIMKQDRYFEILKYLHFSDNTRPSGNNQILPDIKTFGYGGAIVLKLLEPYLNKFYHLYCDNYFTSPVLAKYLLEKQTYICGTLRKNRKHTDPPPARGPNKMKPGEVIIKSCQGVMTEYWRDKKVVAMISTCHDHSMESLPQRYGGGEIIKPRTVLDYNKFARGIDYSDMMKKYYNIRRKSMKWYRTLFFYLVDLCIFNSFVIYKSFHVGTKAKFLGFRLNLIRQIIGSIQPVQITATISPTDQQNRLRLSLSLKTKKNS</sequence>
<dbReference type="OMA" id="AMISTCH"/>
<gene>
    <name evidence="3" type="ORF">Fcan01_06714</name>
</gene>
<protein>
    <submittedName>
        <fullName evidence="3">PiggyBac transposable element-derived protein 4</fullName>
    </submittedName>
</protein>
<name>A0A226EIV5_FOLCA</name>